<gene>
    <name evidence="2" type="ORF">CCHLO57077_00007288</name>
</gene>
<organism evidence="2 3">
    <name type="scientific">Clonostachys chloroleuca</name>
    <dbReference type="NCBI Taxonomy" id="1926264"/>
    <lineage>
        <taxon>Eukaryota</taxon>
        <taxon>Fungi</taxon>
        <taxon>Dikarya</taxon>
        <taxon>Ascomycota</taxon>
        <taxon>Pezizomycotina</taxon>
        <taxon>Sordariomycetes</taxon>
        <taxon>Hypocreomycetidae</taxon>
        <taxon>Hypocreales</taxon>
        <taxon>Bionectriaceae</taxon>
        <taxon>Clonostachys</taxon>
    </lineage>
</organism>
<protein>
    <submittedName>
        <fullName evidence="2">Uncharacterized protein</fullName>
    </submittedName>
</protein>
<dbReference type="Proteomes" id="UP001160390">
    <property type="component" value="Unassembled WGS sequence"/>
</dbReference>
<reference evidence="2" key="1">
    <citation type="submission" date="2023-01" db="EMBL/GenBank/DDBJ databases">
        <authorList>
            <person name="Piombo E."/>
        </authorList>
    </citation>
    <scope>NUCLEOTIDE SEQUENCE</scope>
</reference>
<name>A0AA35M9T0_9HYPO</name>
<sequence length="289" mass="31980">MATRAIVVGGTSGIGYAMACRVAAEGGSAKVIISGRTKPEKIPYPNMEFRPLDATSMSQIKKYTDTFKSVPDRELDLLIMSQGIMSMAGRTEVEGIDRKMALHYYGKQLLIRELLPILKADGKVIIVYDGKTGNPNKLLWNDLDLKRHYSLSTAANNCMVMNDIMIQHYASSQQQDTKDGKRRHFVHAYPGGVDTGLLRNLPWYLQALARTLAPLITVTPDTCAQYLLNGVSERATAAAAADAEGEVKYWSNIDNKGRLITDKAVWNEEQMNTVANHTWNLIDEAIKSG</sequence>
<dbReference type="InterPro" id="IPR052228">
    <property type="entry name" value="Sec_Metab_Biosynth_Oxidored"/>
</dbReference>
<comment type="caution">
    <text evidence="2">The sequence shown here is derived from an EMBL/GenBank/DDBJ whole genome shotgun (WGS) entry which is preliminary data.</text>
</comment>
<dbReference type="GO" id="GO:0016491">
    <property type="term" value="F:oxidoreductase activity"/>
    <property type="evidence" value="ECO:0007669"/>
    <property type="project" value="UniProtKB-KW"/>
</dbReference>
<keyword evidence="1" id="KW-0560">Oxidoreductase</keyword>
<dbReference type="AlphaFoldDB" id="A0AA35M9T0"/>
<dbReference type="InterPro" id="IPR036291">
    <property type="entry name" value="NAD(P)-bd_dom_sf"/>
</dbReference>
<evidence type="ECO:0000313" key="3">
    <source>
        <dbReference type="Proteomes" id="UP001160390"/>
    </source>
</evidence>
<dbReference type="EMBL" id="CABFNP030001239">
    <property type="protein sequence ID" value="CAI6092799.1"/>
    <property type="molecule type" value="Genomic_DNA"/>
</dbReference>
<proteinExistence type="predicted"/>
<keyword evidence="3" id="KW-1185">Reference proteome</keyword>
<accession>A0AA35M9T0</accession>
<dbReference type="InterPro" id="IPR002347">
    <property type="entry name" value="SDR_fam"/>
</dbReference>
<evidence type="ECO:0000256" key="1">
    <source>
        <dbReference type="ARBA" id="ARBA00023002"/>
    </source>
</evidence>
<dbReference type="PANTHER" id="PTHR47534">
    <property type="entry name" value="YALI0E05731P"/>
    <property type="match status" value="1"/>
</dbReference>
<evidence type="ECO:0000313" key="2">
    <source>
        <dbReference type="EMBL" id="CAI6092799.1"/>
    </source>
</evidence>
<dbReference type="Pfam" id="PF00106">
    <property type="entry name" value="adh_short"/>
    <property type="match status" value="1"/>
</dbReference>
<dbReference type="Gene3D" id="3.40.50.720">
    <property type="entry name" value="NAD(P)-binding Rossmann-like Domain"/>
    <property type="match status" value="1"/>
</dbReference>
<dbReference type="PANTHER" id="PTHR47534:SF3">
    <property type="entry name" value="ALCOHOL DEHYDROGENASE-LIKE C-TERMINAL DOMAIN-CONTAINING PROTEIN"/>
    <property type="match status" value="1"/>
</dbReference>
<dbReference type="SUPFAM" id="SSF51735">
    <property type="entry name" value="NAD(P)-binding Rossmann-fold domains"/>
    <property type="match status" value="1"/>
</dbReference>